<dbReference type="PANTHER" id="PTHR36981">
    <property type="entry name" value="ZGC:195170"/>
    <property type="match status" value="1"/>
</dbReference>
<dbReference type="Proteomes" id="UP001634394">
    <property type="component" value="Unassembled WGS sequence"/>
</dbReference>
<accession>A0ABD3WCT5</accession>
<name>A0ABD3WCT5_SINWO</name>
<protein>
    <submittedName>
        <fullName evidence="1">Uncharacterized protein</fullName>
    </submittedName>
</protein>
<proteinExistence type="predicted"/>
<dbReference type="EMBL" id="JBJQND010000007">
    <property type="protein sequence ID" value="KAL3871677.1"/>
    <property type="molecule type" value="Genomic_DNA"/>
</dbReference>
<evidence type="ECO:0000313" key="2">
    <source>
        <dbReference type="Proteomes" id="UP001634394"/>
    </source>
</evidence>
<dbReference type="AlphaFoldDB" id="A0ABD3WCT5"/>
<comment type="caution">
    <text evidence="1">The sequence shown here is derived from an EMBL/GenBank/DDBJ whole genome shotgun (WGS) entry which is preliminary data.</text>
</comment>
<dbReference type="PANTHER" id="PTHR36981:SF9">
    <property type="entry name" value="NANOR-RELATED"/>
    <property type="match status" value="1"/>
</dbReference>
<keyword evidence="2" id="KW-1185">Reference proteome</keyword>
<organism evidence="1 2">
    <name type="scientific">Sinanodonta woodiana</name>
    <name type="common">Chinese pond mussel</name>
    <name type="synonym">Anodonta woodiana</name>
    <dbReference type="NCBI Taxonomy" id="1069815"/>
    <lineage>
        <taxon>Eukaryota</taxon>
        <taxon>Metazoa</taxon>
        <taxon>Spiralia</taxon>
        <taxon>Lophotrochozoa</taxon>
        <taxon>Mollusca</taxon>
        <taxon>Bivalvia</taxon>
        <taxon>Autobranchia</taxon>
        <taxon>Heteroconchia</taxon>
        <taxon>Palaeoheterodonta</taxon>
        <taxon>Unionida</taxon>
        <taxon>Unionoidea</taxon>
        <taxon>Unionidae</taxon>
        <taxon>Unioninae</taxon>
        <taxon>Sinanodonta</taxon>
    </lineage>
</organism>
<evidence type="ECO:0000313" key="1">
    <source>
        <dbReference type="EMBL" id="KAL3871677.1"/>
    </source>
</evidence>
<gene>
    <name evidence="1" type="ORF">ACJMK2_039661</name>
</gene>
<sequence length="207" mass="23915">MLLTPLRYDFPPIEDANRKSRTFISRRESTRFVLSKTNATVQTMEGKLLDETIENDFTVQPYMYEPMPANNEEEAESSDSESDEMNSEQHGNVEVLVNRVGNVDWCLRNNCHPMETQLESICCKEYDELQCKLESVSDCITQHEGFMGNCLNPDVIEVSFYEFLQANGPMGDEEPLHERVLPACTVNAIRTRFPSENYKRFECARDF</sequence>
<reference evidence="1 2" key="1">
    <citation type="submission" date="2024-11" db="EMBL/GenBank/DDBJ databases">
        <title>Chromosome-level genome assembly of the freshwater bivalve Anodonta woodiana.</title>
        <authorList>
            <person name="Chen X."/>
        </authorList>
    </citation>
    <scope>NUCLEOTIDE SEQUENCE [LARGE SCALE GENOMIC DNA]</scope>
    <source>
        <strain evidence="1">MN2024</strain>
        <tissue evidence="1">Gills</tissue>
    </source>
</reference>